<dbReference type="SMART" id="SM00903">
    <property type="entry name" value="Flavin_Reduct"/>
    <property type="match status" value="1"/>
</dbReference>
<dbReference type="RefSeq" id="WP_073269604.1">
    <property type="nucleotide sequence ID" value="NZ_FQTU01000003.1"/>
</dbReference>
<dbReference type="PANTHER" id="PTHR43567">
    <property type="entry name" value="FLAVOREDOXIN-RELATED-RELATED"/>
    <property type="match status" value="1"/>
</dbReference>
<dbReference type="SUPFAM" id="SSF50475">
    <property type="entry name" value="FMN-binding split barrel"/>
    <property type="match status" value="1"/>
</dbReference>
<dbReference type="EMBL" id="FQTU01000003">
    <property type="protein sequence ID" value="SHE50236.1"/>
    <property type="molecule type" value="Genomic_DNA"/>
</dbReference>
<dbReference type="AlphaFoldDB" id="A0A1M4U0X2"/>
<dbReference type="PANTHER" id="PTHR43567:SF5">
    <property type="entry name" value="HYPOTHETICAL CYTOSOLIC PROTEIN"/>
    <property type="match status" value="1"/>
</dbReference>
<evidence type="ECO:0000256" key="1">
    <source>
        <dbReference type="ARBA" id="ARBA00038054"/>
    </source>
</evidence>
<dbReference type="Proteomes" id="UP000184251">
    <property type="component" value="Unassembled WGS sequence"/>
</dbReference>
<sequence>MEKIFTSELEDAMESLHLGGAFLTTSTGVKDNTMTISWGMIGYQWKIPVFMLLVRKSRYTHDILENSDEFTVSIPKLGKMKEALTLCGSKSGRDMDKFEAAGLVKAKGKKVSVPVVSDCLRTYECKVVYKQDMDPKLLNSEIEKLIYNGSNHHTLYYGEIVESY</sequence>
<dbReference type="Gene3D" id="2.30.110.10">
    <property type="entry name" value="Electron Transport, Fmn-binding Protein, Chain A"/>
    <property type="match status" value="1"/>
</dbReference>
<accession>A0A1M4U0X2</accession>
<evidence type="ECO:0000313" key="3">
    <source>
        <dbReference type="EMBL" id="SHE50236.1"/>
    </source>
</evidence>
<evidence type="ECO:0000313" key="4">
    <source>
        <dbReference type="Proteomes" id="UP000184251"/>
    </source>
</evidence>
<dbReference type="InterPro" id="IPR052174">
    <property type="entry name" value="Flavoredoxin"/>
</dbReference>
<keyword evidence="4" id="KW-1185">Reference proteome</keyword>
<dbReference type="Pfam" id="PF01613">
    <property type="entry name" value="Flavin_Reduct"/>
    <property type="match status" value="1"/>
</dbReference>
<dbReference type="InterPro" id="IPR002563">
    <property type="entry name" value="Flavin_Rdtase-like_dom"/>
</dbReference>
<dbReference type="OrthoDB" id="9791490at2"/>
<gene>
    <name evidence="3" type="ORF">SAMN02746064_00598</name>
</gene>
<name>A0A1M4U0X2_9FIRM</name>
<proteinExistence type="inferred from homology"/>
<reference evidence="3 4" key="1">
    <citation type="submission" date="2016-11" db="EMBL/GenBank/DDBJ databases">
        <authorList>
            <person name="Jaros S."/>
            <person name="Januszkiewicz K."/>
            <person name="Wedrychowicz H."/>
        </authorList>
    </citation>
    <scope>NUCLEOTIDE SEQUENCE [LARGE SCALE GENOMIC DNA]</scope>
    <source>
        <strain evidence="3 4">DSM 14828</strain>
    </source>
</reference>
<dbReference type="GO" id="GO:0016646">
    <property type="term" value="F:oxidoreductase activity, acting on the CH-NH group of donors, NAD or NADP as acceptor"/>
    <property type="evidence" value="ECO:0007669"/>
    <property type="project" value="UniProtKB-ARBA"/>
</dbReference>
<feature type="domain" description="Flavin reductase like" evidence="2">
    <location>
        <begin position="13"/>
        <end position="153"/>
    </location>
</feature>
<protein>
    <submittedName>
        <fullName evidence="3">NADH-FMN oxidoreductase RutF, flavin reductase (DIM6/NTAB) family</fullName>
    </submittedName>
</protein>
<comment type="similarity">
    <text evidence="1">Belongs to the flavoredoxin family.</text>
</comment>
<dbReference type="STRING" id="1120975.SAMN02746064_00598"/>
<evidence type="ECO:0000259" key="2">
    <source>
        <dbReference type="SMART" id="SM00903"/>
    </source>
</evidence>
<dbReference type="GO" id="GO:0010181">
    <property type="term" value="F:FMN binding"/>
    <property type="evidence" value="ECO:0007669"/>
    <property type="project" value="InterPro"/>
</dbReference>
<organism evidence="3 4">
    <name type="scientific">Alkalibacter saccharofermentans DSM 14828</name>
    <dbReference type="NCBI Taxonomy" id="1120975"/>
    <lineage>
        <taxon>Bacteria</taxon>
        <taxon>Bacillati</taxon>
        <taxon>Bacillota</taxon>
        <taxon>Clostridia</taxon>
        <taxon>Eubacteriales</taxon>
        <taxon>Eubacteriaceae</taxon>
        <taxon>Alkalibacter</taxon>
    </lineage>
</organism>
<dbReference type="InterPro" id="IPR012349">
    <property type="entry name" value="Split_barrel_FMN-bd"/>
</dbReference>